<proteinExistence type="predicted"/>
<name>A0ABM5YQJ7_9ALTE</name>
<dbReference type="SMART" id="SM00953">
    <property type="entry name" value="RES"/>
    <property type="match status" value="1"/>
</dbReference>
<keyword evidence="2" id="KW-0614">Plasmid</keyword>
<accession>A0ABM5YQJ7</accession>
<feature type="domain" description="RES" evidence="1">
    <location>
        <begin position="76"/>
        <end position="200"/>
    </location>
</feature>
<evidence type="ECO:0000259" key="1">
    <source>
        <dbReference type="SMART" id="SM00953"/>
    </source>
</evidence>
<gene>
    <name evidence="2" type="ORF">AVL57_00250</name>
</gene>
<dbReference type="RefSeq" id="WP_061093653.1">
    <property type="nucleotide sequence ID" value="NZ_CP013927.1"/>
</dbReference>
<evidence type="ECO:0000313" key="2">
    <source>
        <dbReference type="EMBL" id="AMJ76612.1"/>
    </source>
</evidence>
<sequence length="224" mass="25092">MNTITPTWANKAHRLIPSHFPPISLFEDVASEDEFEILYAVESLTNDRLLEELGQLTLVAPEDRIYGQGSTPVMAAFTHIGMPSRFTNGQYGVYYCGSTLDVAIAETRYHRELFLATTQEPDTEITMREYINEVVLPVADIRGSNFDNLHQPNSYDASQAFAKQQLLEGANGLLYRSVRLAGGECCAIFKPKALSCATQGCHLRYVWNGNAQRITDVLEVRMHT</sequence>
<keyword evidence="3" id="KW-1185">Reference proteome</keyword>
<protein>
    <recommendedName>
        <fullName evidence="1">RES domain-containing protein</fullName>
    </recommendedName>
</protein>
<reference evidence="2 3" key="1">
    <citation type="submission" date="2015-12" db="EMBL/GenBank/DDBJ databases">
        <title>Intraspecies pangenome expansion in the marine bacterium Alteromonas.</title>
        <authorList>
            <person name="Lopez-Perez M."/>
            <person name="Rodriguez-Valera F."/>
        </authorList>
    </citation>
    <scope>NUCLEOTIDE SEQUENCE [LARGE SCALE GENOMIC DNA]</scope>
    <source>
        <strain evidence="2 3">LMG 21861</strain>
        <plasmid evidence="2 3">pASTE61-200</plasmid>
    </source>
</reference>
<evidence type="ECO:0000313" key="3">
    <source>
        <dbReference type="Proteomes" id="UP000056750"/>
    </source>
</evidence>
<geneLocation type="plasmid" evidence="2 3">
    <name>pASTE61-200</name>
</geneLocation>
<dbReference type="Proteomes" id="UP000056750">
    <property type="component" value="Plasmid pASTE61-200"/>
</dbReference>
<organism evidence="2 3">
    <name type="scientific">Alteromonas stellipolaris</name>
    <dbReference type="NCBI Taxonomy" id="233316"/>
    <lineage>
        <taxon>Bacteria</taxon>
        <taxon>Pseudomonadati</taxon>
        <taxon>Pseudomonadota</taxon>
        <taxon>Gammaproteobacteria</taxon>
        <taxon>Alteromonadales</taxon>
        <taxon>Alteromonadaceae</taxon>
        <taxon>Alteromonas/Salinimonas group</taxon>
        <taxon>Alteromonas</taxon>
    </lineage>
</organism>
<dbReference type="InterPro" id="IPR014914">
    <property type="entry name" value="RES_dom"/>
</dbReference>
<dbReference type="EMBL" id="CP013927">
    <property type="protein sequence ID" value="AMJ76612.1"/>
    <property type="molecule type" value="Genomic_DNA"/>
</dbReference>
<dbReference type="Pfam" id="PF08808">
    <property type="entry name" value="RES"/>
    <property type="match status" value="1"/>
</dbReference>